<dbReference type="OrthoDB" id="7210814at2"/>
<feature type="domain" description="Response regulatory" evidence="3">
    <location>
        <begin position="1"/>
        <end position="111"/>
    </location>
</feature>
<dbReference type="SMART" id="SM00448">
    <property type="entry name" value="REC"/>
    <property type="match status" value="1"/>
</dbReference>
<evidence type="ECO:0000313" key="5">
    <source>
        <dbReference type="Proteomes" id="UP000095042"/>
    </source>
</evidence>
<keyword evidence="5" id="KW-1185">Reference proteome</keyword>
<dbReference type="PANTHER" id="PTHR44591:SF21">
    <property type="entry name" value="TWO-COMPONENT RESPONSE REGULATOR"/>
    <property type="match status" value="1"/>
</dbReference>
<dbReference type="RefSeq" id="WP_069624634.1">
    <property type="nucleotide sequence ID" value="NZ_LPWD01000381.1"/>
</dbReference>
<proteinExistence type="predicted"/>
<dbReference type="InterPro" id="IPR050595">
    <property type="entry name" value="Bact_response_regulator"/>
</dbReference>
<protein>
    <recommendedName>
        <fullName evidence="3">Response regulatory domain-containing protein</fullName>
    </recommendedName>
</protein>
<accession>A0A1E3W8P6</accession>
<dbReference type="EMBL" id="LPWD01000381">
    <property type="protein sequence ID" value="ODS02179.1"/>
    <property type="molecule type" value="Genomic_DNA"/>
</dbReference>
<evidence type="ECO:0000256" key="2">
    <source>
        <dbReference type="PROSITE-ProRule" id="PRU00169"/>
    </source>
</evidence>
<feature type="modified residue" description="4-aspartylphosphate" evidence="2">
    <location>
        <position position="49"/>
    </location>
</feature>
<dbReference type="Pfam" id="PF00072">
    <property type="entry name" value="Response_reg"/>
    <property type="match status" value="1"/>
</dbReference>
<keyword evidence="1 2" id="KW-0597">Phosphoprotein</keyword>
<evidence type="ECO:0000259" key="3">
    <source>
        <dbReference type="PROSITE" id="PS50110"/>
    </source>
</evidence>
<organism evidence="4 5">
    <name type="scientific">Methyloceanibacter marginalis</name>
    <dbReference type="NCBI Taxonomy" id="1774971"/>
    <lineage>
        <taxon>Bacteria</taxon>
        <taxon>Pseudomonadati</taxon>
        <taxon>Pseudomonadota</taxon>
        <taxon>Alphaproteobacteria</taxon>
        <taxon>Hyphomicrobiales</taxon>
        <taxon>Hyphomicrobiaceae</taxon>
        <taxon>Methyloceanibacter</taxon>
    </lineage>
</organism>
<dbReference type="InterPro" id="IPR001789">
    <property type="entry name" value="Sig_transdc_resp-reg_receiver"/>
</dbReference>
<evidence type="ECO:0000313" key="4">
    <source>
        <dbReference type="EMBL" id="ODS02179.1"/>
    </source>
</evidence>
<dbReference type="AlphaFoldDB" id="A0A1E3W8P6"/>
<dbReference type="InterPro" id="IPR011006">
    <property type="entry name" value="CheY-like_superfamily"/>
</dbReference>
<dbReference type="Gene3D" id="3.40.50.2300">
    <property type="match status" value="1"/>
</dbReference>
<reference evidence="4 5" key="1">
    <citation type="journal article" date="2016" name="Environ. Microbiol.">
        <title>New Methyloceanibacter diversity from North Sea sediments includes methanotroph containing solely the soluble methane monooxygenase.</title>
        <authorList>
            <person name="Vekeman B."/>
            <person name="Kerckhof F.M."/>
            <person name="Cremers G."/>
            <person name="de Vos P."/>
            <person name="Vandamme P."/>
            <person name="Boon N."/>
            <person name="Op den Camp H.J."/>
            <person name="Heylen K."/>
        </authorList>
    </citation>
    <scope>NUCLEOTIDE SEQUENCE [LARGE SCALE GENOMIC DNA]</scope>
    <source>
        <strain evidence="4 5">R-67177</strain>
    </source>
</reference>
<dbReference type="Proteomes" id="UP000095042">
    <property type="component" value="Unassembled WGS sequence"/>
</dbReference>
<gene>
    <name evidence="4" type="ORF">AUC71_16665</name>
</gene>
<dbReference type="GO" id="GO:0000160">
    <property type="term" value="P:phosphorelay signal transduction system"/>
    <property type="evidence" value="ECO:0007669"/>
    <property type="project" value="InterPro"/>
</dbReference>
<sequence length="131" mass="14252">MLVEDEWLIRADMAAAFEDAGWEVEEASTGEGAIECLRNGQEIDLLVTDIQLAGYLNGWDVAEAARGVRGDFPVIYASGNPVNPKRSVSGSVFLSKPCCGTEVVKRRASWRAKPRVARDIEKKPGGKEPGF</sequence>
<dbReference type="SUPFAM" id="SSF52172">
    <property type="entry name" value="CheY-like"/>
    <property type="match status" value="1"/>
</dbReference>
<dbReference type="PROSITE" id="PS50110">
    <property type="entry name" value="RESPONSE_REGULATORY"/>
    <property type="match status" value="1"/>
</dbReference>
<comment type="caution">
    <text evidence="4">The sequence shown here is derived from an EMBL/GenBank/DDBJ whole genome shotgun (WGS) entry which is preliminary data.</text>
</comment>
<evidence type="ECO:0000256" key="1">
    <source>
        <dbReference type="ARBA" id="ARBA00022553"/>
    </source>
</evidence>
<name>A0A1E3W8P6_9HYPH</name>
<dbReference type="PANTHER" id="PTHR44591">
    <property type="entry name" value="STRESS RESPONSE REGULATOR PROTEIN 1"/>
    <property type="match status" value="1"/>
</dbReference>